<dbReference type="EMBL" id="KZ107848">
    <property type="protein sequence ID" value="OSS47598.1"/>
    <property type="molecule type" value="Genomic_DNA"/>
</dbReference>
<evidence type="ECO:0000256" key="1">
    <source>
        <dbReference type="SAM" id="MobiDB-lite"/>
    </source>
</evidence>
<evidence type="ECO:0000313" key="3">
    <source>
        <dbReference type="Proteomes" id="UP000193240"/>
    </source>
</evidence>
<feature type="region of interest" description="Disordered" evidence="1">
    <location>
        <begin position="111"/>
        <end position="132"/>
    </location>
</feature>
<dbReference type="Proteomes" id="UP000193240">
    <property type="component" value="Unassembled WGS sequence"/>
</dbReference>
<dbReference type="AlphaFoldDB" id="A0A1Y2LXA1"/>
<feature type="compositionally biased region" description="Acidic residues" evidence="1">
    <location>
        <begin position="199"/>
        <end position="210"/>
    </location>
</feature>
<sequence>MSAFRINFAYTISSVSSSSAVEDGFIDSPSHSPSASAPASSTSSASDLPPTTNSPPPLTLHTGPNTLIHTPLSQYLHGNISFVSFRVQVLTIRDEHLARLASNSNTLADGISADGSSADGSQAAKQGQSITDVEQQWRETLEEVDKMKPGVMRVKGKNFSGGLNELREQIYRLTKRDPLHGYSVEDFLDAAAGKVQGEAESDEEGTVDDYADMHEVSE</sequence>
<feature type="compositionally biased region" description="Low complexity" evidence="1">
    <location>
        <begin position="28"/>
        <end position="51"/>
    </location>
</feature>
<proteinExistence type="predicted"/>
<accession>A0A1Y2LXA1</accession>
<feature type="region of interest" description="Disordered" evidence="1">
    <location>
        <begin position="16"/>
        <end position="65"/>
    </location>
</feature>
<organism evidence="2 3">
    <name type="scientific">Epicoccum nigrum</name>
    <name type="common">Soil fungus</name>
    <name type="synonym">Epicoccum purpurascens</name>
    <dbReference type="NCBI Taxonomy" id="105696"/>
    <lineage>
        <taxon>Eukaryota</taxon>
        <taxon>Fungi</taxon>
        <taxon>Dikarya</taxon>
        <taxon>Ascomycota</taxon>
        <taxon>Pezizomycotina</taxon>
        <taxon>Dothideomycetes</taxon>
        <taxon>Pleosporomycetidae</taxon>
        <taxon>Pleosporales</taxon>
        <taxon>Pleosporineae</taxon>
        <taxon>Didymellaceae</taxon>
        <taxon>Epicoccum</taxon>
    </lineage>
</organism>
<dbReference type="InParanoid" id="A0A1Y2LXA1"/>
<name>A0A1Y2LXA1_EPING</name>
<evidence type="ECO:0000313" key="2">
    <source>
        <dbReference type="EMBL" id="OSS47598.1"/>
    </source>
</evidence>
<protein>
    <submittedName>
        <fullName evidence="2">Uncharacterized protein</fullName>
    </submittedName>
</protein>
<feature type="compositionally biased region" description="Low complexity" evidence="1">
    <location>
        <begin position="111"/>
        <end position="129"/>
    </location>
</feature>
<feature type="region of interest" description="Disordered" evidence="1">
    <location>
        <begin position="194"/>
        <end position="218"/>
    </location>
</feature>
<gene>
    <name evidence="2" type="ORF">B5807_07567</name>
</gene>
<keyword evidence="3" id="KW-1185">Reference proteome</keyword>
<reference evidence="2 3" key="1">
    <citation type="journal article" date="2017" name="Genome Announc.">
        <title>Genome sequence of the saprophytic ascomycete Epicoccum nigrum ICMP 19927 strain isolated from New Zealand.</title>
        <authorList>
            <person name="Fokin M."/>
            <person name="Fleetwood D."/>
            <person name="Weir B.S."/>
            <person name="Villas-Boas S.G."/>
        </authorList>
    </citation>
    <scope>NUCLEOTIDE SEQUENCE [LARGE SCALE GENOMIC DNA]</scope>
    <source>
        <strain evidence="2 3">ICMP 19927</strain>
    </source>
</reference>